<reference evidence="2 3" key="1">
    <citation type="submission" date="2016-12" db="EMBL/GenBank/DDBJ databases">
        <title>Genomic Comparison of strains in the 'Actinomyces naeslundii' Group.</title>
        <authorList>
            <person name="Mughal S.R."/>
            <person name="Do T."/>
            <person name="Gilbert S.C."/>
            <person name="Witherden E.A."/>
            <person name="Didelot X."/>
            <person name="Beighton D."/>
        </authorList>
    </citation>
    <scope>NUCLEOTIDE SEQUENCE [LARGE SCALE GENOMIC DNA]</scope>
    <source>
        <strain evidence="2 3">CCUG 33920</strain>
    </source>
</reference>
<organism evidence="2 3">
    <name type="scientific">Actinomyces oris</name>
    <dbReference type="NCBI Taxonomy" id="544580"/>
    <lineage>
        <taxon>Bacteria</taxon>
        <taxon>Bacillati</taxon>
        <taxon>Actinomycetota</taxon>
        <taxon>Actinomycetes</taxon>
        <taxon>Actinomycetales</taxon>
        <taxon>Actinomycetaceae</taxon>
        <taxon>Actinomyces</taxon>
    </lineage>
</organism>
<accession>A0A1Q8V7V6</accession>
<evidence type="ECO:0000256" key="1">
    <source>
        <dbReference type="ARBA" id="ARBA00022649"/>
    </source>
</evidence>
<gene>
    <name evidence="2" type="ORF">BKH29_07860</name>
</gene>
<proteinExistence type="predicted"/>
<dbReference type="Pfam" id="PF05016">
    <property type="entry name" value="ParE_toxin"/>
    <property type="match status" value="1"/>
</dbReference>
<comment type="caution">
    <text evidence="2">The sequence shown here is derived from an EMBL/GenBank/DDBJ whole genome shotgun (WGS) entry which is preliminary data.</text>
</comment>
<dbReference type="InterPro" id="IPR007712">
    <property type="entry name" value="RelE/ParE_toxin"/>
</dbReference>
<evidence type="ECO:0000313" key="3">
    <source>
        <dbReference type="Proteomes" id="UP000186857"/>
    </source>
</evidence>
<dbReference type="Gene3D" id="3.30.2310.20">
    <property type="entry name" value="RelE-like"/>
    <property type="match status" value="1"/>
</dbReference>
<keyword evidence="1" id="KW-1277">Toxin-antitoxin system</keyword>
<dbReference type="AlphaFoldDB" id="A0A1Q8V7V6"/>
<dbReference type="EMBL" id="MSKJ01000017">
    <property type="protein sequence ID" value="OLO44182.1"/>
    <property type="molecule type" value="Genomic_DNA"/>
</dbReference>
<dbReference type="InterPro" id="IPR035093">
    <property type="entry name" value="RelE/ParE_toxin_dom_sf"/>
</dbReference>
<dbReference type="OrthoDB" id="9806083at2"/>
<evidence type="ECO:0000313" key="2">
    <source>
        <dbReference type="EMBL" id="OLO44182.1"/>
    </source>
</evidence>
<sequence length="105" mass="11710">MSAEIVYSTDALIDLDEAWDFTVEISGDPDLAFQQVDALLEAVEGARSYSLAGSRLDVVVGTPTDSRYVVAGRLLAVYSIEEHFIRVDRIFDTRQDWVSVLVRRG</sequence>
<name>A0A1Q8V7V6_9ACTO</name>
<dbReference type="RefSeq" id="WP_075376953.1">
    <property type="nucleotide sequence ID" value="NZ_MSKJ01000017.1"/>
</dbReference>
<protein>
    <submittedName>
        <fullName evidence="2">Plasmid stabilization protein ParE</fullName>
    </submittedName>
</protein>
<dbReference type="Proteomes" id="UP000186857">
    <property type="component" value="Unassembled WGS sequence"/>
</dbReference>